<dbReference type="InterPro" id="IPR017937">
    <property type="entry name" value="Thioredoxin_CS"/>
</dbReference>
<dbReference type="PROSITE" id="PS51352">
    <property type="entry name" value="THIOREDOXIN_2"/>
    <property type="match status" value="1"/>
</dbReference>
<dbReference type="SUPFAM" id="SSF52833">
    <property type="entry name" value="Thioredoxin-like"/>
    <property type="match status" value="1"/>
</dbReference>
<dbReference type="InterPro" id="IPR013766">
    <property type="entry name" value="Thioredoxin_domain"/>
</dbReference>
<accession>A0AAE2ZUD8</accession>
<keyword evidence="2" id="KW-0201">Cytochrome c-type biogenesis</keyword>
<keyword evidence="3" id="KW-1015">Disulfide bond</keyword>
<comment type="subcellular location">
    <subcellularLocation>
        <location evidence="1">Cell envelope</location>
    </subcellularLocation>
</comment>
<dbReference type="InterPro" id="IPR013740">
    <property type="entry name" value="Redoxin"/>
</dbReference>
<dbReference type="Gene3D" id="3.40.30.10">
    <property type="entry name" value="Glutaredoxin"/>
    <property type="match status" value="1"/>
</dbReference>
<dbReference type="CDD" id="cd02966">
    <property type="entry name" value="TlpA_like_family"/>
    <property type="match status" value="1"/>
</dbReference>
<organism evidence="6 7">
    <name type="scientific">Flavimaribacter sediminis</name>
    <dbReference type="NCBI Taxonomy" id="2865987"/>
    <lineage>
        <taxon>Bacteria</taxon>
        <taxon>Pseudomonadati</taxon>
        <taxon>Pseudomonadota</taxon>
        <taxon>Alphaproteobacteria</taxon>
        <taxon>Hyphomicrobiales</taxon>
        <taxon>Rhizobiaceae</taxon>
        <taxon>Flavimaribacter</taxon>
    </lineage>
</organism>
<sequence length="226" mass="23525">MAALKHSKRFPVRTIGLAVVLVVLAGAVAVYVNQAPSGNTPDQAAVAVSDCSAAGDLGRRIAPLAVGDIAAMGVVDAPQSVSGLAFDGPDGTPMTLGDLAGKTLLVNLWATWCVPCREEMPTLDSLQAELGGEDFEVVAINIDTGGDEKPKTFLDGIGIQDLAFYRDNSMDVFNELKKQGHAVGLPATLLIDENGCPVSRMFGPANWSGEDAKAYLRAAMGPKGEV</sequence>
<evidence type="ECO:0000259" key="5">
    <source>
        <dbReference type="PROSITE" id="PS51352"/>
    </source>
</evidence>
<dbReference type="EMBL" id="JAICBX010000009">
    <property type="protein sequence ID" value="MBW8640780.1"/>
    <property type="molecule type" value="Genomic_DNA"/>
</dbReference>
<feature type="domain" description="Thioredoxin" evidence="5">
    <location>
        <begin position="75"/>
        <end position="221"/>
    </location>
</feature>
<dbReference type="PANTHER" id="PTHR42852">
    <property type="entry name" value="THIOL:DISULFIDE INTERCHANGE PROTEIN DSBE"/>
    <property type="match status" value="1"/>
</dbReference>
<dbReference type="PANTHER" id="PTHR42852:SF6">
    <property type="entry name" value="THIOL:DISULFIDE INTERCHANGE PROTEIN DSBE"/>
    <property type="match status" value="1"/>
</dbReference>
<proteinExistence type="predicted"/>
<keyword evidence="4" id="KW-0676">Redox-active center</keyword>
<gene>
    <name evidence="6" type="ORF">K1W69_26550</name>
</gene>
<evidence type="ECO:0000256" key="3">
    <source>
        <dbReference type="ARBA" id="ARBA00023157"/>
    </source>
</evidence>
<dbReference type="GO" id="GO:0030313">
    <property type="term" value="C:cell envelope"/>
    <property type="evidence" value="ECO:0007669"/>
    <property type="project" value="UniProtKB-SubCell"/>
</dbReference>
<evidence type="ECO:0000256" key="4">
    <source>
        <dbReference type="ARBA" id="ARBA00023284"/>
    </source>
</evidence>
<reference evidence="6" key="1">
    <citation type="submission" date="2021-08" db="EMBL/GenBank/DDBJ databases">
        <title>Hoeflea bacterium WL0058 sp. nov., isolated from the sediment.</title>
        <authorList>
            <person name="Wang L."/>
            <person name="Zhang D."/>
        </authorList>
    </citation>
    <scope>NUCLEOTIDE SEQUENCE</scope>
    <source>
        <strain evidence="6">WL0058</strain>
    </source>
</reference>
<evidence type="ECO:0000256" key="2">
    <source>
        <dbReference type="ARBA" id="ARBA00022748"/>
    </source>
</evidence>
<dbReference type="Pfam" id="PF08534">
    <property type="entry name" value="Redoxin"/>
    <property type="match status" value="1"/>
</dbReference>
<dbReference type="GO" id="GO:0017004">
    <property type="term" value="P:cytochrome complex assembly"/>
    <property type="evidence" value="ECO:0007669"/>
    <property type="project" value="UniProtKB-KW"/>
</dbReference>
<dbReference type="InterPro" id="IPR036249">
    <property type="entry name" value="Thioredoxin-like_sf"/>
</dbReference>
<evidence type="ECO:0000313" key="6">
    <source>
        <dbReference type="EMBL" id="MBW8640780.1"/>
    </source>
</evidence>
<dbReference type="GO" id="GO:0015036">
    <property type="term" value="F:disulfide oxidoreductase activity"/>
    <property type="evidence" value="ECO:0007669"/>
    <property type="project" value="UniProtKB-ARBA"/>
</dbReference>
<keyword evidence="7" id="KW-1185">Reference proteome</keyword>
<evidence type="ECO:0000313" key="7">
    <source>
        <dbReference type="Proteomes" id="UP001196509"/>
    </source>
</evidence>
<dbReference type="AlphaFoldDB" id="A0AAE2ZUD8"/>
<dbReference type="Proteomes" id="UP001196509">
    <property type="component" value="Unassembled WGS sequence"/>
</dbReference>
<dbReference type="InterPro" id="IPR050553">
    <property type="entry name" value="Thioredoxin_ResA/DsbE_sf"/>
</dbReference>
<dbReference type="NCBIfam" id="NF047696">
    <property type="entry name" value="ThlDiSintTplARhiz"/>
    <property type="match status" value="1"/>
</dbReference>
<name>A0AAE2ZUD8_9HYPH</name>
<comment type="caution">
    <text evidence="6">The sequence shown here is derived from an EMBL/GenBank/DDBJ whole genome shotgun (WGS) entry which is preliminary data.</text>
</comment>
<evidence type="ECO:0000256" key="1">
    <source>
        <dbReference type="ARBA" id="ARBA00004196"/>
    </source>
</evidence>
<protein>
    <submittedName>
        <fullName evidence="6">TlpA family protein disulfide reductase</fullName>
    </submittedName>
</protein>
<dbReference type="PROSITE" id="PS00194">
    <property type="entry name" value="THIOREDOXIN_1"/>
    <property type="match status" value="1"/>
</dbReference>